<feature type="region of interest" description="Disordered" evidence="1">
    <location>
        <begin position="49"/>
        <end position="137"/>
    </location>
</feature>
<reference evidence="2" key="2">
    <citation type="journal article" date="2023" name="Commun. Biol.">
        <title>Intrasexual cuticular hydrocarbon dimorphism in a wasp sheds light on hydrocarbon biosynthesis genes in Hymenoptera.</title>
        <authorList>
            <person name="Moris V.C."/>
            <person name="Podsiadlowski L."/>
            <person name="Martin S."/>
            <person name="Oeyen J.P."/>
            <person name="Donath A."/>
            <person name="Petersen M."/>
            <person name="Wilbrandt J."/>
            <person name="Misof B."/>
            <person name="Liedtke D."/>
            <person name="Thamm M."/>
            <person name="Scheiner R."/>
            <person name="Schmitt T."/>
            <person name="Niehuis O."/>
        </authorList>
    </citation>
    <scope>NUCLEOTIDE SEQUENCE</scope>
    <source>
        <strain evidence="2">GBR_01_08_01A</strain>
    </source>
</reference>
<reference evidence="2" key="1">
    <citation type="submission" date="2021-08" db="EMBL/GenBank/DDBJ databases">
        <authorList>
            <person name="Misof B."/>
            <person name="Oliver O."/>
            <person name="Podsiadlowski L."/>
            <person name="Donath A."/>
            <person name="Peters R."/>
            <person name="Mayer C."/>
            <person name="Rust J."/>
            <person name="Gunkel S."/>
            <person name="Lesny P."/>
            <person name="Martin S."/>
            <person name="Oeyen J.P."/>
            <person name="Petersen M."/>
            <person name="Panagiotis P."/>
            <person name="Wilbrandt J."/>
            <person name="Tanja T."/>
        </authorList>
    </citation>
    <scope>NUCLEOTIDE SEQUENCE</scope>
    <source>
        <strain evidence="2">GBR_01_08_01A</strain>
        <tissue evidence="2">Thorax + abdomen</tissue>
    </source>
</reference>
<organism evidence="2 3">
    <name type="scientific">Odynerus spinipes</name>
    <dbReference type="NCBI Taxonomy" id="1348599"/>
    <lineage>
        <taxon>Eukaryota</taxon>
        <taxon>Metazoa</taxon>
        <taxon>Ecdysozoa</taxon>
        <taxon>Arthropoda</taxon>
        <taxon>Hexapoda</taxon>
        <taxon>Insecta</taxon>
        <taxon>Pterygota</taxon>
        <taxon>Neoptera</taxon>
        <taxon>Endopterygota</taxon>
        <taxon>Hymenoptera</taxon>
        <taxon>Apocrita</taxon>
        <taxon>Aculeata</taxon>
        <taxon>Vespoidea</taxon>
        <taxon>Vespidae</taxon>
        <taxon>Eumeninae</taxon>
        <taxon>Odynerus</taxon>
    </lineage>
</organism>
<feature type="compositionally biased region" description="Polar residues" evidence="1">
    <location>
        <begin position="64"/>
        <end position="74"/>
    </location>
</feature>
<feature type="compositionally biased region" description="Polar residues" evidence="1">
    <location>
        <begin position="121"/>
        <end position="135"/>
    </location>
</feature>
<comment type="caution">
    <text evidence="2">The sequence shown here is derived from an EMBL/GenBank/DDBJ whole genome shotgun (WGS) entry which is preliminary data.</text>
</comment>
<accession>A0AAD9RFZ5</accession>
<dbReference type="Proteomes" id="UP001258017">
    <property type="component" value="Unassembled WGS sequence"/>
</dbReference>
<dbReference type="AlphaFoldDB" id="A0AAD9RFZ5"/>
<sequence length="143" mass="16136">MLEIDKLVFNFKQLENKQQPTIYDAQMTEVCHQLCYYGATAIRPMRSLDQSTYHSQSSSYTAHTPFNPQQSPIAQSLQSSPSFQNPSPSPPSTSSHSPGYQSPYHSQPSPHTHHSIHSEPPRSQTNPINQQQSPSVRVYYMCA</sequence>
<feature type="compositionally biased region" description="Low complexity" evidence="1">
    <location>
        <begin position="50"/>
        <end position="63"/>
    </location>
</feature>
<protein>
    <submittedName>
        <fullName evidence="2">Uncharacterized protein</fullName>
    </submittedName>
</protein>
<evidence type="ECO:0000313" key="3">
    <source>
        <dbReference type="Proteomes" id="UP001258017"/>
    </source>
</evidence>
<dbReference type="EMBL" id="JAIFRP010000423">
    <property type="protein sequence ID" value="KAK2578331.1"/>
    <property type="molecule type" value="Genomic_DNA"/>
</dbReference>
<gene>
    <name evidence="2" type="ORF">KPH14_012632</name>
</gene>
<feature type="compositionally biased region" description="Low complexity" evidence="1">
    <location>
        <begin position="75"/>
        <end position="98"/>
    </location>
</feature>
<proteinExistence type="predicted"/>
<name>A0AAD9RFZ5_9HYME</name>
<evidence type="ECO:0000313" key="2">
    <source>
        <dbReference type="EMBL" id="KAK2578331.1"/>
    </source>
</evidence>
<keyword evidence="3" id="KW-1185">Reference proteome</keyword>
<evidence type="ECO:0000256" key="1">
    <source>
        <dbReference type="SAM" id="MobiDB-lite"/>
    </source>
</evidence>
<feature type="compositionally biased region" description="Polar residues" evidence="1">
    <location>
        <begin position="99"/>
        <end position="110"/>
    </location>
</feature>